<proteinExistence type="predicted"/>
<dbReference type="AlphaFoldDB" id="A0A0J1BLL4"/>
<protein>
    <submittedName>
        <fullName evidence="1">Uncharacterized protein</fullName>
    </submittedName>
</protein>
<sequence>MIIVKLDGISVTGDGNFADGVCNASRAIPIGLSPRTQSIPSIVGFNVIPPVVNQ</sequence>
<dbReference type="EMBL" id="LECT01000006">
    <property type="protein sequence ID" value="KLU07391.1"/>
    <property type="molecule type" value="Genomic_DNA"/>
</dbReference>
<dbReference type="RefSeq" id="WP_160311388.1">
    <property type="nucleotide sequence ID" value="NZ_LECT01000006.1"/>
</dbReference>
<keyword evidence="2" id="KW-1185">Reference proteome</keyword>
<accession>A0A0J1BLL4</accession>
<name>A0A0J1BLL4_RHOIS</name>
<organism evidence="1 2">
    <name type="scientific">Rhodopirellula islandica</name>
    <dbReference type="NCBI Taxonomy" id="595434"/>
    <lineage>
        <taxon>Bacteria</taxon>
        <taxon>Pseudomonadati</taxon>
        <taxon>Planctomycetota</taxon>
        <taxon>Planctomycetia</taxon>
        <taxon>Pirellulales</taxon>
        <taxon>Pirellulaceae</taxon>
        <taxon>Rhodopirellula</taxon>
    </lineage>
</organism>
<reference evidence="1" key="1">
    <citation type="submission" date="2015-05" db="EMBL/GenBank/DDBJ databases">
        <title>Permanent draft genome of Rhodopirellula islandicus K833.</title>
        <authorList>
            <person name="Kizina J."/>
            <person name="Richter M."/>
            <person name="Glockner F.O."/>
            <person name="Harder J."/>
        </authorList>
    </citation>
    <scope>NUCLEOTIDE SEQUENCE [LARGE SCALE GENOMIC DNA]</scope>
    <source>
        <strain evidence="1">K833</strain>
    </source>
</reference>
<evidence type="ECO:0000313" key="2">
    <source>
        <dbReference type="Proteomes" id="UP000036367"/>
    </source>
</evidence>
<dbReference type="Proteomes" id="UP000036367">
    <property type="component" value="Unassembled WGS sequence"/>
</dbReference>
<evidence type="ECO:0000313" key="1">
    <source>
        <dbReference type="EMBL" id="KLU07391.1"/>
    </source>
</evidence>
<gene>
    <name evidence="1" type="ORF">RISK_000469</name>
</gene>
<dbReference type="STRING" id="595434.RISK_000469"/>
<dbReference type="PATRIC" id="fig|595434.4.peg.453"/>
<comment type="caution">
    <text evidence="1">The sequence shown here is derived from an EMBL/GenBank/DDBJ whole genome shotgun (WGS) entry which is preliminary data.</text>
</comment>